<dbReference type="Gene3D" id="3.50.50.60">
    <property type="entry name" value="FAD/NAD(P)-binding domain"/>
    <property type="match status" value="1"/>
</dbReference>
<reference evidence="7 8" key="1">
    <citation type="submission" date="2016-11" db="EMBL/GenBank/DDBJ databases">
        <authorList>
            <person name="Jaros S."/>
            <person name="Januszkiewicz K."/>
            <person name="Wedrychowicz H."/>
        </authorList>
    </citation>
    <scope>NUCLEOTIDE SEQUENCE [LARGE SCALE GENOMIC DNA]</scope>
    <source>
        <strain evidence="7 8">DSM 26897</strain>
    </source>
</reference>
<dbReference type="InterPro" id="IPR036188">
    <property type="entry name" value="FAD/NAD-bd_sf"/>
</dbReference>
<keyword evidence="4" id="KW-0411">Iron-sulfur</keyword>
<proteinExistence type="predicted"/>
<accession>A0A1M5D4M4</accession>
<dbReference type="GO" id="GO:0046872">
    <property type="term" value="F:metal ion binding"/>
    <property type="evidence" value="ECO:0007669"/>
    <property type="project" value="UniProtKB-KW"/>
</dbReference>
<feature type="domain" description="Rieske" evidence="6">
    <location>
        <begin position="422"/>
        <end position="513"/>
    </location>
</feature>
<evidence type="ECO:0000256" key="3">
    <source>
        <dbReference type="ARBA" id="ARBA00023004"/>
    </source>
</evidence>
<dbReference type="GO" id="GO:0005737">
    <property type="term" value="C:cytoplasm"/>
    <property type="evidence" value="ECO:0007669"/>
    <property type="project" value="TreeGrafter"/>
</dbReference>
<dbReference type="SUPFAM" id="SSF51905">
    <property type="entry name" value="FAD/NAD(P)-binding domain"/>
    <property type="match status" value="1"/>
</dbReference>
<dbReference type="FunFam" id="2.102.10.10:FF:000014">
    <property type="entry name" value="Oxidoreductase, FAD dependent"/>
    <property type="match status" value="1"/>
</dbReference>
<dbReference type="SUPFAM" id="SSF50022">
    <property type="entry name" value="ISP domain"/>
    <property type="match status" value="1"/>
</dbReference>
<protein>
    <recommendedName>
        <fullName evidence="6">Rieske domain-containing protein</fullName>
    </recommendedName>
</protein>
<dbReference type="CDD" id="cd03477">
    <property type="entry name" value="Rieske_YhfW_C"/>
    <property type="match status" value="1"/>
</dbReference>
<dbReference type="Pfam" id="PF00355">
    <property type="entry name" value="Rieske"/>
    <property type="match status" value="1"/>
</dbReference>
<organism evidence="7 8">
    <name type="scientific">Cnuella takakiae</name>
    <dbReference type="NCBI Taxonomy" id="1302690"/>
    <lineage>
        <taxon>Bacteria</taxon>
        <taxon>Pseudomonadati</taxon>
        <taxon>Bacteroidota</taxon>
        <taxon>Chitinophagia</taxon>
        <taxon>Chitinophagales</taxon>
        <taxon>Chitinophagaceae</taxon>
        <taxon>Cnuella</taxon>
    </lineage>
</organism>
<evidence type="ECO:0000256" key="4">
    <source>
        <dbReference type="ARBA" id="ARBA00023014"/>
    </source>
</evidence>
<sequence>MKRDGATTSLWQHNLPDYQPQNSTLPTDVVDVLIVGGGITGITTALLLQQGGLRCVVAEAQTLCFGTTGGTTSHINSFFDTDYHTIRQDFGVEGAQTVARATRQAIELFAHHVKTYNIDCEFSERDAYVYAQTDEQVSQLNKMMEASLEAGAYVAYADSIPIPTDFQKAIVYPRNAQIHPTKYVFALAKEFEALGGVILQNCTVGHVGGDELMLEAETSMGVIKAKYLVYATHIPPGGINLLHFRAHPYRSYAMAVTLNNESQYPESLAYNMYDPYYYYRTQETDGRRYLIVGGEDHKTAHEENTEACFDRLEAHVRRHYDVKEIAFKWSSQYFEPSDGLAYIGLNPGTHDNILVAAGYSGNGITYSHIAAITLSQMILQKQSEYATLFNPRRVKPIAGFTEFVKENVDVVKEFFSKRFSQEEIAVLADLAPGEAKVVKFEGESIALYKDEAGKLHAVDPICPHAKCAVGWNRAEKSWDCPCHGSRFSPDGQLLTGPARKGLEPIDLAKLMES</sequence>
<dbReference type="Gene3D" id="3.30.9.10">
    <property type="entry name" value="D-Amino Acid Oxidase, subunit A, domain 2"/>
    <property type="match status" value="1"/>
</dbReference>
<keyword evidence="3" id="KW-0408">Iron</keyword>
<evidence type="ECO:0000256" key="1">
    <source>
        <dbReference type="ARBA" id="ARBA00022714"/>
    </source>
</evidence>
<dbReference type="PANTHER" id="PTHR13847:SF274">
    <property type="entry name" value="RIESKE 2FE-2S IRON-SULFUR PROTEIN YHFW-RELATED"/>
    <property type="match status" value="1"/>
</dbReference>
<keyword evidence="8" id="KW-1185">Reference proteome</keyword>
<dbReference type="InterPro" id="IPR036922">
    <property type="entry name" value="Rieske_2Fe-2S_sf"/>
</dbReference>
<dbReference type="EMBL" id="FQUO01000010">
    <property type="protein sequence ID" value="SHF61936.1"/>
    <property type="molecule type" value="Genomic_DNA"/>
</dbReference>
<evidence type="ECO:0000313" key="7">
    <source>
        <dbReference type="EMBL" id="SHF61936.1"/>
    </source>
</evidence>
<dbReference type="InterPro" id="IPR005805">
    <property type="entry name" value="Rieske_Fe-S_prot_C"/>
</dbReference>
<dbReference type="GO" id="GO:0051537">
    <property type="term" value="F:2 iron, 2 sulfur cluster binding"/>
    <property type="evidence" value="ECO:0007669"/>
    <property type="project" value="UniProtKB-KW"/>
</dbReference>
<dbReference type="PRINTS" id="PR00162">
    <property type="entry name" value="RIESKE"/>
</dbReference>
<dbReference type="PROSITE" id="PS51296">
    <property type="entry name" value="RIESKE"/>
    <property type="match status" value="1"/>
</dbReference>
<dbReference type="Pfam" id="PF01266">
    <property type="entry name" value="DAO"/>
    <property type="match status" value="1"/>
</dbReference>
<dbReference type="GO" id="GO:0016020">
    <property type="term" value="C:membrane"/>
    <property type="evidence" value="ECO:0007669"/>
    <property type="project" value="InterPro"/>
</dbReference>
<gene>
    <name evidence="7" type="ORF">SAMN05444008_11075</name>
</gene>
<dbReference type="STRING" id="1302690.BUE76_21100"/>
<dbReference type="AlphaFoldDB" id="A0A1M5D4M4"/>
<evidence type="ECO:0000256" key="5">
    <source>
        <dbReference type="ARBA" id="ARBA00023157"/>
    </source>
</evidence>
<evidence type="ECO:0000259" key="6">
    <source>
        <dbReference type="PROSITE" id="PS51296"/>
    </source>
</evidence>
<keyword evidence="1" id="KW-0001">2Fe-2S</keyword>
<keyword evidence="2" id="KW-0479">Metal-binding</keyword>
<dbReference type="RefSeq" id="WP_073044186.1">
    <property type="nucleotide sequence ID" value="NZ_FQUO01000010.1"/>
</dbReference>
<dbReference type="PANTHER" id="PTHR13847">
    <property type="entry name" value="SARCOSINE DEHYDROGENASE-RELATED"/>
    <property type="match status" value="1"/>
</dbReference>
<dbReference type="Gene3D" id="2.102.10.10">
    <property type="entry name" value="Rieske [2Fe-2S] iron-sulphur domain"/>
    <property type="match status" value="1"/>
</dbReference>
<evidence type="ECO:0000256" key="2">
    <source>
        <dbReference type="ARBA" id="ARBA00022723"/>
    </source>
</evidence>
<dbReference type="InterPro" id="IPR006076">
    <property type="entry name" value="FAD-dep_OxRdtase"/>
</dbReference>
<name>A0A1M5D4M4_9BACT</name>
<evidence type="ECO:0000313" key="8">
    <source>
        <dbReference type="Proteomes" id="UP000184368"/>
    </source>
</evidence>
<dbReference type="OrthoDB" id="9767869at2"/>
<keyword evidence="5" id="KW-1015">Disulfide bond</keyword>
<dbReference type="Proteomes" id="UP000184368">
    <property type="component" value="Unassembled WGS sequence"/>
</dbReference>
<dbReference type="InterPro" id="IPR038010">
    <property type="entry name" value="YhfW_C"/>
</dbReference>
<dbReference type="InterPro" id="IPR017941">
    <property type="entry name" value="Rieske_2Fe-2S"/>
</dbReference>